<sequence length="99" mass="11995">MWNHSIDFNLIYVALNYVYNGDINKTLRLLTVFEQWKYQDNKQKYKERMHEFLERRCCNHNVNLFCMFLSEILKKGNVKYAIINTVINGLPFVDKDKKI</sequence>
<proteinExistence type="predicted"/>
<keyword evidence="2" id="KW-1185">Reference proteome</keyword>
<evidence type="ECO:0000313" key="2">
    <source>
        <dbReference type="Proteomes" id="UP000023152"/>
    </source>
</evidence>
<reference evidence="1 2" key="1">
    <citation type="journal article" date="2013" name="Curr. Biol.">
        <title>The Genome of the Foraminiferan Reticulomyxa filosa.</title>
        <authorList>
            <person name="Glockner G."/>
            <person name="Hulsmann N."/>
            <person name="Schleicher M."/>
            <person name="Noegel A.A."/>
            <person name="Eichinger L."/>
            <person name="Gallinger C."/>
            <person name="Pawlowski J."/>
            <person name="Sierra R."/>
            <person name="Euteneuer U."/>
            <person name="Pillet L."/>
            <person name="Moustafa A."/>
            <person name="Platzer M."/>
            <person name="Groth M."/>
            <person name="Szafranski K."/>
            <person name="Schliwa M."/>
        </authorList>
    </citation>
    <scope>NUCLEOTIDE SEQUENCE [LARGE SCALE GENOMIC DNA]</scope>
</reference>
<dbReference type="EMBL" id="ASPP01036431">
    <property type="protein sequence ID" value="ETO02206.1"/>
    <property type="molecule type" value="Genomic_DNA"/>
</dbReference>
<comment type="caution">
    <text evidence="1">The sequence shown here is derived from an EMBL/GenBank/DDBJ whole genome shotgun (WGS) entry which is preliminary data.</text>
</comment>
<organism evidence="1 2">
    <name type="scientific">Reticulomyxa filosa</name>
    <dbReference type="NCBI Taxonomy" id="46433"/>
    <lineage>
        <taxon>Eukaryota</taxon>
        <taxon>Sar</taxon>
        <taxon>Rhizaria</taxon>
        <taxon>Retaria</taxon>
        <taxon>Foraminifera</taxon>
        <taxon>Monothalamids</taxon>
        <taxon>Reticulomyxidae</taxon>
        <taxon>Reticulomyxa</taxon>
    </lineage>
</organism>
<protein>
    <submittedName>
        <fullName evidence="1">Uncharacterized protein</fullName>
    </submittedName>
</protein>
<gene>
    <name evidence="1" type="ORF">RFI_35230</name>
</gene>
<dbReference type="Proteomes" id="UP000023152">
    <property type="component" value="Unassembled WGS sequence"/>
</dbReference>
<accession>X6LLG0</accession>
<evidence type="ECO:0000313" key="1">
    <source>
        <dbReference type="EMBL" id="ETO02206.1"/>
    </source>
</evidence>
<name>X6LLG0_RETFI</name>
<dbReference type="AlphaFoldDB" id="X6LLG0"/>